<evidence type="ECO:0000313" key="2">
    <source>
        <dbReference type="EMBL" id="GIY78841.1"/>
    </source>
</evidence>
<evidence type="ECO:0000256" key="1">
    <source>
        <dbReference type="SAM" id="MobiDB-lite"/>
    </source>
</evidence>
<dbReference type="AlphaFoldDB" id="A0AAV4WA42"/>
<dbReference type="EMBL" id="BPLR01015808">
    <property type="protein sequence ID" value="GIY78841.1"/>
    <property type="molecule type" value="Genomic_DNA"/>
</dbReference>
<gene>
    <name evidence="2" type="ORF">CEXT_387821</name>
</gene>
<proteinExistence type="predicted"/>
<feature type="region of interest" description="Disordered" evidence="1">
    <location>
        <begin position="49"/>
        <end position="68"/>
    </location>
</feature>
<name>A0AAV4WA42_CAEEX</name>
<organism evidence="2 3">
    <name type="scientific">Caerostris extrusa</name>
    <name type="common">Bark spider</name>
    <name type="synonym">Caerostris bankana</name>
    <dbReference type="NCBI Taxonomy" id="172846"/>
    <lineage>
        <taxon>Eukaryota</taxon>
        <taxon>Metazoa</taxon>
        <taxon>Ecdysozoa</taxon>
        <taxon>Arthropoda</taxon>
        <taxon>Chelicerata</taxon>
        <taxon>Arachnida</taxon>
        <taxon>Araneae</taxon>
        <taxon>Araneomorphae</taxon>
        <taxon>Entelegynae</taxon>
        <taxon>Araneoidea</taxon>
        <taxon>Araneidae</taxon>
        <taxon>Caerostris</taxon>
    </lineage>
</organism>
<protein>
    <submittedName>
        <fullName evidence="2">Uncharacterized protein</fullName>
    </submittedName>
</protein>
<keyword evidence="3" id="KW-1185">Reference proteome</keyword>
<dbReference type="Proteomes" id="UP001054945">
    <property type="component" value="Unassembled WGS sequence"/>
</dbReference>
<accession>A0AAV4WA42</accession>
<reference evidence="2 3" key="1">
    <citation type="submission" date="2021-06" db="EMBL/GenBank/DDBJ databases">
        <title>Caerostris extrusa draft genome.</title>
        <authorList>
            <person name="Kono N."/>
            <person name="Arakawa K."/>
        </authorList>
    </citation>
    <scope>NUCLEOTIDE SEQUENCE [LARGE SCALE GENOMIC DNA]</scope>
</reference>
<evidence type="ECO:0000313" key="3">
    <source>
        <dbReference type="Proteomes" id="UP001054945"/>
    </source>
</evidence>
<sequence>MAQEEKVKVLSSKSFPPSRFESFHVYTGDEYDKFIIWKDLHFVSRGKGNLSSLSPRRDTAWCPPTSDPTAAAAAERRASLRIRVKYLRKSRKESFETRCADDFRGGKESALLR</sequence>
<comment type="caution">
    <text evidence="2">The sequence shown here is derived from an EMBL/GenBank/DDBJ whole genome shotgun (WGS) entry which is preliminary data.</text>
</comment>